<evidence type="ECO:0000313" key="1">
    <source>
        <dbReference type="EMBL" id="KAI4357503.1"/>
    </source>
</evidence>
<protein>
    <submittedName>
        <fullName evidence="1">Uncharacterized protein</fullName>
    </submittedName>
</protein>
<proteinExistence type="predicted"/>
<dbReference type="Proteomes" id="UP000828941">
    <property type="component" value="Chromosome 1"/>
</dbReference>
<accession>A0ACB9Q9K7</accession>
<comment type="caution">
    <text evidence="1">The sequence shown here is derived from an EMBL/GenBank/DDBJ whole genome shotgun (WGS) entry which is preliminary data.</text>
</comment>
<keyword evidence="2" id="KW-1185">Reference proteome</keyword>
<reference evidence="1 2" key="1">
    <citation type="journal article" date="2022" name="DNA Res.">
        <title>Chromosomal-level genome assembly of the orchid tree Bauhinia variegata (Leguminosae; Cercidoideae) supports the allotetraploid origin hypothesis of Bauhinia.</title>
        <authorList>
            <person name="Zhong Y."/>
            <person name="Chen Y."/>
            <person name="Zheng D."/>
            <person name="Pang J."/>
            <person name="Liu Y."/>
            <person name="Luo S."/>
            <person name="Meng S."/>
            <person name="Qian L."/>
            <person name="Wei D."/>
            <person name="Dai S."/>
            <person name="Zhou R."/>
        </authorList>
    </citation>
    <scope>NUCLEOTIDE SEQUENCE [LARGE SCALE GENOMIC DNA]</scope>
    <source>
        <strain evidence="1">BV-YZ2020</strain>
    </source>
</reference>
<sequence length="125" mass="13888">MLGKREREEEAGEEMDNSGWRTAGGSTRSSKMVIFPRSSNDCFPICPTVFQKQSPDRNVGSSAETFFGFLDHLLCVHVTSYHIRIPCLEASGRDLRLGCAYWGVDPFDWSGGIHTLSLLKSAVTE</sequence>
<evidence type="ECO:0000313" key="2">
    <source>
        <dbReference type="Proteomes" id="UP000828941"/>
    </source>
</evidence>
<gene>
    <name evidence="1" type="ORF">L6164_001446</name>
</gene>
<dbReference type="EMBL" id="CM039426">
    <property type="protein sequence ID" value="KAI4357503.1"/>
    <property type="molecule type" value="Genomic_DNA"/>
</dbReference>
<organism evidence="1 2">
    <name type="scientific">Bauhinia variegata</name>
    <name type="common">Purple orchid tree</name>
    <name type="synonym">Phanera variegata</name>
    <dbReference type="NCBI Taxonomy" id="167791"/>
    <lineage>
        <taxon>Eukaryota</taxon>
        <taxon>Viridiplantae</taxon>
        <taxon>Streptophyta</taxon>
        <taxon>Embryophyta</taxon>
        <taxon>Tracheophyta</taxon>
        <taxon>Spermatophyta</taxon>
        <taxon>Magnoliopsida</taxon>
        <taxon>eudicotyledons</taxon>
        <taxon>Gunneridae</taxon>
        <taxon>Pentapetalae</taxon>
        <taxon>rosids</taxon>
        <taxon>fabids</taxon>
        <taxon>Fabales</taxon>
        <taxon>Fabaceae</taxon>
        <taxon>Cercidoideae</taxon>
        <taxon>Cercideae</taxon>
        <taxon>Bauhiniinae</taxon>
        <taxon>Bauhinia</taxon>
    </lineage>
</organism>
<name>A0ACB9Q9K7_BAUVA</name>